<dbReference type="PANTHER" id="PTHR46743:SF2">
    <property type="entry name" value="TEICHOIC ACIDS EXPORT ATP-BINDING PROTEIN TAGH"/>
    <property type="match status" value="1"/>
</dbReference>
<dbReference type="PANTHER" id="PTHR46743">
    <property type="entry name" value="TEICHOIC ACIDS EXPORT ATP-BINDING PROTEIN TAGH"/>
    <property type="match status" value="1"/>
</dbReference>
<proteinExistence type="inferred from homology"/>
<comment type="similarity">
    <text evidence="1">Belongs to the ABC transporter superfamily.</text>
</comment>
<dbReference type="AlphaFoldDB" id="A0A1W1ECA5"/>
<dbReference type="InterPro" id="IPR050683">
    <property type="entry name" value="Bact_Polysacc_Export_ATP-bd"/>
</dbReference>
<dbReference type="InterPro" id="IPR027417">
    <property type="entry name" value="P-loop_NTPase"/>
</dbReference>
<dbReference type="SUPFAM" id="SSF52540">
    <property type="entry name" value="P-loop containing nucleoside triphosphate hydrolases"/>
    <property type="match status" value="1"/>
</dbReference>
<dbReference type="GO" id="GO:0005524">
    <property type="term" value="F:ATP binding"/>
    <property type="evidence" value="ECO:0007669"/>
    <property type="project" value="UniProtKB-KW"/>
</dbReference>
<keyword evidence="3" id="KW-0547">Nucleotide-binding</keyword>
<dbReference type="CDD" id="cd10147">
    <property type="entry name" value="Wzt_C-like"/>
    <property type="match status" value="1"/>
</dbReference>
<evidence type="ECO:0000256" key="4">
    <source>
        <dbReference type="ARBA" id="ARBA00022840"/>
    </source>
</evidence>
<dbReference type="InterPro" id="IPR003439">
    <property type="entry name" value="ABC_transporter-like_ATP-bd"/>
</dbReference>
<dbReference type="Gene3D" id="3.40.50.300">
    <property type="entry name" value="P-loop containing nucleotide triphosphate hydrolases"/>
    <property type="match status" value="1"/>
</dbReference>
<protein>
    <submittedName>
        <fullName evidence="6">Teichoic acid export ATP-binding protein TagH</fullName>
        <ecNumber evidence="6">3.6.3.40</ecNumber>
    </submittedName>
</protein>
<dbReference type="GO" id="GO:0140359">
    <property type="term" value="F:ABC-type transporter activity"/>
    <property type="evidence" value="ECO:0007669"/>
    <property type="project" value="InterPro"/>
</dbReference>
<dbReference type="InterPro" id="IPR015860">
    <property type="entry name" value="ABC_transpr_TagH-like"/>
</dbReference>
<dbReference type="Pfam" id="PF14524">
    <property type="entry name" value="Wzt_C"/>
    <property type="match status" value="1"/>
</dbReference>
<keyword evidence="2" id="KW-0813">Transport</keyword>
<dbReference type="PROSITE" id="PS50893">
    <property type="entry name" value="ABC_TRANSPORTER_2"/>
    <property type="match status" value="1"/>
</dbReference>
<dbReference type="GO" id="GO:0016020">
    <property type="term" value="C:membrane"/>
    <property type="evidence" value="ECO:0007669"/>
    <property type="project" value="InterPro"/>
</dbReference>
<feature type="domain" description="ABC transporter" evidence="5">
    <location>
        <begin position="6"/>
        <end position="247"/>
    </location>
</feature>
<dbReference type="CDD" id="cd03220">
    <property type="entry name" value="ABC_KpsT_Wzt"/>
    <property type="match status" value="1"/>
</dbReference>
<organism evidence="6">
    <name type="scientific">hydrothermal vent metagenome</name>
    <dbReference type="NCBI Taxonomy" id="652676"/>
    <lineage>
        <taxon>unclassified sequences</taxon>
        <taxon>metagenomes</taxon>
        <taxon>ecological metagenomes</taxon>
    </lineage>
</organism>
<dbReference type="GO" id="GO:0016887">
    <property type="term" value="F:ATP hydrolysis activity"/>
    <property type="evidence" value="ECO:0007669"/>
    <property type="project" value="InterPro"/>
</dbReference>
<dbReference type="InterPro" id="IPR029439">
    <property type="entry name" value="Wzt_C"/>
</dbReference>
<keyword evidence="6" id="KW-0378">Hydrolase</keyword>
<name>A0A1W1ECA5_9ZZZZ</name>
<dbReference type="InterPro" id="IPR017871">
    <property type="entry name" value="ABC_transporter-like_CS"/>
</dbReference>
<dbReference type="SMART" id="SM00382">
    <property type="entry name" value="AAA"/>
    <property type="match status" value="1"/>
</dbReference>
<dbReference type="Pfam" id="PF00005">
    <property type="entry name" value="ABC_tran"/>
    <property type="match status" value="1"/>
</dbReference>
<evidence type="ECO:0000256" key="3">
    <source>
        <dbReference type="ARBA" id="ARBA00022741"/>
    </source>
</evidence>
<evidence type="ECO:0000256" key="2">
    <source>
        <dbReference type="ARBA" id="ARBA00022448"/>
    </source>
</evidence>
<dbReference type="PROSITE" id="PS00211">
    <property type="entry name" value="ABC_TRANSPORTER_1"/>
    <property type="match status" value="1"/>
</dbReference>
<sequence>MNNIAIKVKNLTKIYHLYDKPQDRLKEALNPFNKSYHHDFFAMDGVSFEIKKGETVGIIGKNGAGKSTLLKMITGVLTPTSGTIETTGTISSLLELGAGFNPDMTGMENIYLNGTLMGFSKEEMATRVDAILEFADIGEFIHQPVKMYSSGMFARLAFSVSIAVEPDILIVDEALSVGDMAFQMKCFKKFQDFQAQGRTILFVTHGLDTVIRYCTRGIVIDGGKLIFDDSPKVAVDTFKKVLSGNFYEEEMNTEEASTDIVNGQGQLKEFFERHVELDTYGNGKASIVDYGILDQNNKPSAILDYNSEFKIVMKVKFFENIENPIFAFTLKDSKGLEITGTNSMMKHIITGIYENGQILTVTFSQKANLQLGKYALSLGCVTINESGVEVFNRIYDAILFEVIGSEQMVGFFDLASEIKVSNEKFSD</sequence>
<dbReference type="EMBL" id="FPKX01000011">
    <property type="protein sequence ID" value="SFZ97658.1"/>
    <property type="molecule type" value="Genomic_DNA"/>
</dbReference>
<dbReference type="InterPro" id="IPR003593">
    <property type="entry name" value="AAA+_ATPase"/>
</dbReference>
<dbReference type="Gene3D" id="2.70.50.60">
    <property type="entry name" value="abc- transporter (atp binding component) like domain"/>
    <property type="match status" value="1"/>
</dbReference>
<evidence type="ECO:0000256" key="1">
    <source>
        <dbReference type="ARBA" id="ARBA00005417"/>
    </source>
</evidence>
<dbReference type="EC" id="3.6.3.40" evidence="6"/>
<reference evidence="6" key="1">
    <citation type="submission" date="2016-10" db="EMBL/GenBank/DDBJ databases">
        <authorList>
            <person name="de Groot N.N."/>
        </authorList>
    </citation>
    <scope>NUCLEOTIDE SEQUENCE</scope>
</reference>
<keyword evidence="4 6" id="KW-0067">ATP-binding</keyword>
<evidence type="ECO:0000313" key="6">
    <source>
        <dbReference type="EMBL" id="SFZ97658.1"/>
    </source>
</evidence>
<accession>A0A1W1ECA5</accession>
<gene>
    <name evidence="6" type="ORF">MNB_SV-5-1257</name>
</gene>
<evidence type="ECO:0000259" key="5">
    <source>
        <dbReference type="PROSITE" id="PS50893"/>
    </source>
</evidence>